<sequence>MAQTDLALHTPLRANPAPLGLMGFGMTTILLNLHNAGFVPMGSAILAMGLLFGGIAQIIAGILEYGAGNTFGMTAFISYGAFWLTLVALIAMPHTGIVPASPPALVGSYLLLWGLFTFVLFLGTLRATRAHQVIFGTLVILFVLLGLGDLLAQPGLTVIAGYEGLICGLSAVYLAAAEILEAQFKCPVLPVGPYTPAAA</sequence>
<dbReference type="InterPro" id="IPR047623">
    <property type="entry name" value="SatP"/>
</dbReference>
<dbReference type="EMBL" id="NCXK01000005">
    <property type="protein sequence ID" value="PAK78380.1"/>
    <property type="molecule type" value="Genomic_DNA"/>
</dbReference>
<keyword evidence="4 6" id="KW-1133">Transmembrane helix</keyword>
<feature type="transmembrane region" description="Helical" evidence="6">
    <location>
        <begin position="132"/>
        <end position="152"/>
    </location>
</feature>
<name>A0A269XYU9_9PROT</name>
<evidence type="ECO:0000256" key="6">
    <source>
        <dbReference type="SAM" id="Phobius"/>
    </source>
</evidence>
<feature type="transmembrane region" description="Helical" evidence="6">
    <location>
        <begin position="70"/>
        <end position="92"/>
    </location>
</feature>
<keyword evidence="3 6" id="KW-0812">Transmembrane</keyword>
<evidence type="ECO:0000256" key="2">
    <source>
        <dbReference type="ARBA" id="ARBA00005587"/>
    </source>
</evidence>
<dbReference type="OrthoDB" id="9787939at2"/>
<dbReference type="Pfam" id="PF01184">
    <property type="entry name" value="Gpr1_Fun34_YaaH"/>
    <property type="match status" value="1"/>
</dbReference>
<dbReference type="InterPro" id="IPR047622">
    <property type="entry name" value="GPR1_FUN34_YAAH"/>
</dbReference>
<dbReference type="InterPro" id="IPR000791">
    <property type="entry name" value="Gpr1/Fun34/SatP-like"/>
</dbReference>
<gene>
    <name evidence="7" type="ORF">B8X00_06100</name>
</gene>
<feature type="transmembrane region" description="Helical" evidence="6">
    <location>
        <begin position="158"/>
        <end position="176"/>
    </location>
</feature>
<dbReference type="PANTHER" id="PTHR30178">
    <property type="entry name" value="INNER MEMBRANE PROTEIN YAAH"/>
    <property type="match status" value="1"/>
</dbReference>
<comment type="caution">
    <text evidence="7">The sequence shown here is derived from an EMBL/GenBank/DDBJ whole genome shotgun (WGS) entry which is preliminary data.</text>
</comment>
<feature type="transmembrane region" description="Helical" evidence="6">
    <location>
        <begin position="43"/>
        <end position="63"/>
    </location>
</feature>
<dbReference type="GO" id="GO:0071422">
    <property type="term" value="P:succinate transmembrane transport"/>
    <property type="evidence" value="ECO:0007669"/>
    <property type="project" value="TreeGrafter"/>
</dbReference>
<evidence type="ECO:0000313" key="8">
    <source>
        <dbReference type="Proteomes" id="UP000216151"/>
    </source>
</evidence>
<reference evidence="7 8" key="1">
    <citation type="submission" date="2017-04" db="EMBL/GenBank/DDBJ databases">
        <title>Kefir bacterial isolates.</title>
        <authorList>
            <person name="Kim Y."/>
            <person name="Blasche S."/>
            <person name="Patil K.R."/>
        </authorList>
    </citation>
    <scope>NUCLEOTIDE SEQUENCE [LARGE SCALE GENOMIC DNA]</scope>
    <source>
        <strain evidence="7 8">KR</strain>
    </source>
</reference>
<evidence type="ECO:0000256" key="4">
    <source>
        <dbReference type="ARBA" id="ARBA00022989"/>
    </source>
</evidence>
<evidence type="ECO:0000256" key="5">
    <source>
        <dbReference type="ARBA" id="ARBA00023136"/>
    </source>
</evidence>
<dbReference type="AlphaFoldDB" id="A0A269XYU9"/>
<organism evidence="7 8">
    <name type="scientific">Acetobacter fabarum</name>
    <dbReference type="NCBI Taxonomy" id="483199"/>
    <lineage>
        <taxon>Bacteria</taxon>
        <taxon>Pseudomonadati</taxon>
        <taxon>Pseudomonadota</taxon>
        <taxon>Alphaproteobacteria</taxon>
        <taxon>Acetobacterales</taxon>
        <taxon>Acetobacteraceae</taxon>
        <taxon>Acetobacter</taxon>
    </lineage>
</organism>
<keyword evidence="8" id="KW-1185">Reference proteome</keyword>
<accession>A0A269XYU9</accession>
<evidence type="ECO:0008006" key="9">
    <source>
        <dbReference type="Google" id="ProtNLM"/>
    </source>
</evidence>
<dbReference type="PANTHER" id="PTHR30178:SF3">
    <property type="entry name" value="SUCCINATE-ACETATE_PROTON SYMPORTER SATP"/>
    <property type="match status" value="1"/>
</dbReference>
<dbReference type="RefSeq" id="WP_095349544.1">
    <property type="nucleotide sequence ID" value="NZ_JBDNRD010000018.1"/>
</dbReference>
<comment type="subcellular location">
    <subcellularLocation>
        <location evidence="1">Membrane</location>
        <topology evidence="1">Multi-pass membrane protein</topology>
    </subcellularLocation>
</comment>
<dbReference type="PROSITE" id="PS01114">
    <property type="entry name" value="GPR1_FUN34_YAAH"/>
    <property type="match status" value="1"/>
</dbReference>
<evidence type="ECO:0000313" key="7">
    <source>
        <dbReference type="EMBL" id="PAK78380.1"/>
    </source>
</evidence>
<feature type="transmembrane region" description="Helical" evidence="6">
    <location>
        <begin position="104"/>
        <end position="125"/>
    </location>
</feature>
<comment type="similarity">
    <text evidence="2">Belongs to the acetate uptake transporter (AceTr) (TC 2.A.96) family.</text>
</comment>
<dbReference type="NCBIfam" id="NF038013">
    <property type="entry name" value="AceTr_1"/>
    <property type="match status" value="1"/>
</dbReference>
<dbReference type="GO" id="GO:0005886">
    <property type="term" value="C:plasma membrane"/>
    <property type="evidence" value="ECO:0007669"/>
    <property type="project" value="TreeGrafter"/>
</dbReference>
<feature type="transmembrane region" description="Helical" evidence="6">
    <location>
        <begin position="12"/>
        <end position="31"/>
    </location>
</feature>
<evidence type="ECO:0000256" key="3">
    <source>
        <dbReference type="ARBA" id="ARBA00022692"/>
    </source>
</evidence>
<dbReference type="GO" id="GO:0015360">
    <property type="term" value="F:acetate:proton symporter activity"/>
    <property type="evidence" value="ECO:0007669"/>
    <property type="project" value="TreeGrafter"/>
</dbReference>
<protein>
    <recommendedName>
        <fullName evidence="9">Acetate uptake transporter</fullName>
    </recommendedName>
</protein>
<dbReference type="Proteomes" id="UP000216151">
    <property type="component" value="Unassembled WGS sequence"/>
</dbReference>
<keyword evidence="5 6" id="KW-0472">Membrane</keyword>
<proteinExistence type="inferred from homology"/>
<evidence type="ECO:0000256" key="1">
    <source>
        <dbReference type="ARBA" id="ARBA00004141"/>
    </source>
</evidence>